<organism evidence="3 4">
    <name type="scientific">Streptomyces doudnae</name>
    <dbReference type="NCBI Taxonomy" id="3075536"/>
    <lineage>
        <taxon>Bacteria</taxon>
        <taxon>Bacillati</taxon>
        <taxon>Actinomycetota</taxon>
        <taxon>Actinomycetes</taxon>
        <taxon>Kitasatosporales</taxon>
        <taxon>Streptomycetaceae</taxon>
        <taxon>Streptomyces</taxon>
    </lineage>
</organism>
<dbReference type="PROSITE" id="PS50152">
    <property type="entry name" value="25A_SYNTH_3"/>
    <property type="match status" value="1"/>
</dbReference>
<dbReference type="InterPro" id="IPR002934">
    <property type="entry name" value="Polymerase_NTP_transf_dom"/>
</dbReference>
<protein>
    <submittedName>
        <fullName evidence="3">Nucleotidyltransferase domain-containing protein</fullName>
        <ecNumber evidence="3">2.7.7.-</ecNumber>
    </submittedName>
</protein>
<evidence type="ECO:0000259" key="2">
    <source>
        <dbReference type="Pfam" id="PF01909"/>
    </source>
</evidence>
<dbReference type="Proteomes" id="UP001183535">
    <property type="component" value="Unassembled WGS sequence"/>
</dbReference>
<dbReference type="AlphaFoldDB" id="A0ABD5F1Y0"/>
<dbReference type="Pfam" id="PF01909">
    <property type="entry name" value="NTP_transf_2"/>
    <property type="match status" value="1"/>
</dbReference>
<keyword evidence="4" id="KW-1185">Reference proteome</keyword>
<evidence type="ECO:0000313" key="3">
    <source>
        <dbReference type="EMBL" id="MDT0439687.1"/>
    </source>
</evidence>
<evidence type="ECO:0000313" key="4">
    <source>
        <dbReference type="Proteomes" id="UP001183535"/>
    </source>
</evidence>
<evidence type="ECO:0000256" key="1">
    <source>
        <dbReference type="SAM" id="MobiDB-lite"/>
    </source>
</evidence>
<keyword evidence="3" id="KW-0548">Nucleotidyltransferase</keyword>
<feature type="region of interest" description="Disordered" evidence="1">
    <location>
        <begin position="1"/>
        <end position="22"/>
    </location>
</feature>
<dbReference type="EC" id="2.7.7.-" evidence="3"/>
<accession>A0ABD5F1Y0</accession>
<feature type="domain" description="Polymerase nucleotidyl transferase" evidence="2">
    <location>
        <begin position="64"/>
        <end position="97"/>
    </location>
</feature>
<gene>
    <name evidence="3" type="ORF">RM877_34015</name>
</gene>
<keyword evidence="3" id="KW-0808">Transferase</keyword>
<dbReference type="Gene3D" id="3.30.460.10">
    <property type="entry name" value="Beta Polymerase, domain 2"/>
    <property type="match status" value="1"/>
</dbReference>
<name>A0ABD5F1Y0_9ACTN</name>
<dbReference type="EMBL" id="JAVRES010000030">
    <property type="protein sequence ID" value="MDT0439687.1"/>
    <property type="molecule type" value="Genomic_DNA"/>
</dbReference>
<dbReference type="CDD" id="cd05403">
    <property type="entry name" value="NT_KNTase_like"/>
    <property type="match status" value="1"/>
</dbReference>
<reference evidence="4" key="1">
    <citation type="submission" date="2023-07" db="EMBL/GenBank/DDBJ databases">
        <title>30 novel species of actinomycetes from the DSMZ collection.</title>
        <authorList>
            <person name="Nouioui I."/>
        </authorList>
    </citation>
    <scope>NUCLEOTIDE SEQUENCE [LARGE SCALE GENOMIC DNA]</scope>
    <source>
        <strain evidence="4">DSM 41981</strain>
    </source>
</reference>
<dbReference type="SUPFAM" id="SSF81301">
    <property type="entry name" value="Nucleotidyltransferase"/>
    <property type="match status" value="1"/>
</dbReference>
<dbReference type="RefSeq" id="WP_107461588.1">
    <property type="nucleotide sequence ID" value="NZ_JAVRES010000030.1"/>
</dbReference>
<proteinExistence type="predicted"/>
<sequence length="307" mass="33057">MAEPERSPATEPPPGGRAAREGVRGLDAQGYIAREGSLARVPAVFRPVVAHARDRLLDAFGNRLHSAYLYGSVPRGTARAGRSDLDLLVALREEPTAADRETARALDAAVDREFPEVDGVDTLVHGRARLLSDDETYDLGWFVACLCTPLLGDDLGEYLPRYRPDARLAAGTNGDLAALLPGWRRRVLAAADAGESEAAVAERRALVRSLSRRLVRTGFSLVMPRWNGWTSDLTEMAEVFGTYYGERAADLRAAARRGSGPDADPAVLRHYVDDLGPWLAAEYARVHGTGRLPPDGRPGPGDGPGTA</sequence>
<comment type="caution">
    <text evidence="3">The sequence shown here is derived from an EMBL/GenBank/DDBJ whole genome shotgun (WGS) entry which is preliminary data.</text>
</comment>
<dbReference type="GO" id="GO:0016779">
    <property type="term" value="F:nucleotidyltransferase activity"/>
    <property type="evidence" value="ECO:0007669"/>
    <property type="project" value="UniProtKB-KW"/>
</dbReference>
<dbReference type="InterPro" id="IPR043519">
    <property type="entry name" value="NT_sf"/>
</dbReference>